<dbReference type="Pfam" id="PF09808">
    <property type="entry name" value="SNAPC1"/>
    <property type="match status" value="1"/>
</dbReference>
<protein>
    <submittedName>
        <fullName evidence="2">Uncharacterized protein</fullName>
    </submittedName>
</protein>
<proteinExistence type="predicted"/>
<evidence type="ECO:0000313" key="3">
    <source>
        <dbReference type="Proteomes" id="UP001175226"/>
    </source>
</evidence>
<feature type="non-terminal residue" evidence="2">
    <location>
        <position position="314"/>
    </location>
</feature>
<dbReference type="EMBL" id="JAUEPT010000001">
    <property type="protein sequence ID" value="KAK0456648.1"/>
    <property type="molecule type" value="Genomic_DNA"/>
</dbReference>
<name>A0AA39N411_9AGAR</name>
<gene>
    <name evidence="2" type="ORF">EV421DRAFT_1753891</name>
</gene>
<feature type="compositionally biased region" description="Gly residues" evidence="1">
    <location>
        <begin position="303"/>
        <end position="314"/>
    </location>
</feature>
<dbReference type="AlphaFoldDB" id="A0AA39N411"/>
<sequence>MSVAPTTTGRLCLQPSYFTSSVYVNAVRDDIAVLAKSFEEQYSNSPQSCPFKLFKKIWCSQGWQWLHLKIFDPRGRDAFLHTTLRLFLERIVDLEKPITSLVALFGLYTFFYTQPTDVCPPLHSVQHIPIPCDQYATLISIPDTMTTAELEPFKPAVLHILKTFVTSQIFHILPASGLGCQNPRTLPREIVVPDFALDNLDQWMQKTSLPGSSDLGAKHHLITNPPAEPTLLQYQMRKEMLLHALDKDPEGKAHINEANEEVFNRLKLSEELAESEVESDSGPPGLRRVQRAMKEKDREGRRGGLLGLLEGAGR</sequence>
<feature type="region of interest" description="Disordered" evidence="1">
    <location>
        <begin position="273"/>
        <end position="314"/>
    </location>
</feature>
<evidence type="ECO:0000313" key="2">
    <source>
        <dbReference type="EMBL" id="KAK0456648.1"/>
    </source>
</evidence>
<dbReference type="Proteomes" id="UP001175226">
    <property type="component" value="Unassembled WGS sequence"/>
</dbReference>
<organism evidence="2 3">
    <name type="scientific">Armillaria borealis</name>
    <dbReference type="NCBI Taxonomy" id="47425"/>
    <lineage>
        <taxon>Eukaryota</taxon>
        <taxon>Fungi</taxon>
        <taxon>Dikarya</taxon>
        <taxon>Basidiomycota</taxon>
        <taxon>Agaricomycotina</taxon>
        <taxon>Agaricomycetes</taxon>
        <taxon>Agaricomycetidae</taxon>
        <taxon>Agaricales</taxon>
        <taxon>Marasmiineae</taxon>
        <taxon>Physalacriaceae</taxon>
        <taxon>Armillaria</taxon>
    </lineage>
</organism>
<reference evidence="2" key="1">
    <citation type="submission" date="2023-06" db="EMBL/GenBank/DDBJ databases">
        <authorList>
            <consortium name="Lawrence Berkeley National Laboratory"/>
            <person name="Ahrendt S."/>
            <person name="Sahu N."/>
            <person name="Indic B."/>
            <person name="Wong-Bajracharya J."/>
            <person name="Merenyi Z."/>
            <person name="Ke H.-M."/>
            <person name="Monk M."/>
            <person name="Kocsube S."/>
            <person name="Drula E."/>
            <person name="Lipzen A."/>
            <person name="Balint B."/>
            <person name="Henrissat B."/>
            <person name="Andreopoulos B."/>
            <person name="Martin F.M."/>
            <person name="Harder C.B."/>
            <person name="Rigling D."/>
            <person name="Ford K.L."/>
            <person name="Foster G.D."/>
            <person name="Pangilinan J."/>
            <person name="Papanicolaou A."/>
            <person name="Barry K."/>
            <person name="LaButti K."/>
            <person name="Viragh M."/>
            <person name="Koriabine M."/>
            <person name="Yan M."/>
            <person name="Riley R."/>
            <person name="Champramary S."/>
            <person name="Plett K.L."/>
            <person name="Tsai I.J."/>
            <person name="Slot J."/>
            <person name="Sipos G."/>
            <person name="Plett J."/>
            <person name="Nagy L.G."/>
            <person name="Grigoriev I.V."/>
        </authorList>
    </citation>
    <scope>NUCLEOTIDE SEQUENCE</scope>
    <source>
        <strain evidence="2">FPL87.14</strain>
    </source>
</reference>
<evidence type="ECO:0000256" key="1">
    <source>
        <dbReference type="SAM" id="MobiDB-lite"/>
    </source>
</evidence>
<comment type="caution">
    <text evidence="2">The sequence shown here is derived from an EMBL/GenBank/DDBJ whole genome shotgun (WGS) entry which is preliminary data.</text>
</comment>
<dbReference type="InterPro" id="IPR019188">
    <property type="entry name" value="SNAPC1"/>
</dbReference>
<feature type="compositionally biased region" description="Basic and acidic residues" evidence="1">
    <location>
        <begin position="292"/>
        <end position="302"/>
    </location>
</feature>
<keyword evidence="3" id="KW-1185">Reference proteome</keyword>
<accession>A0AA39N411</accession>